<dbReference type="STRING" id="1429043.X474_09320"/>
<dbReference type="InterPro" id="IPR020845">
    <property type="entry name" value="AMP-binding_CS"/>
</dbReference>
<dbReference type="InterPro" id="IPR050237">
    <property type="entry name" value="ATP-dep_AMP-bd_enzyme"/>
</dbReference>
<comment type="caution">
    <text evidence="5">The sequence shown here is derived from an EMBL/GenBank/DDBJ whole genome shotgun (WGS) entry which is preliminary data.</text>
</comment>
<dbReference type="InterPro" id="IPR042099">
    <property type="entry name" value="ANL_N_sf"/>
</dbReference>
<evidence type="ECO:0000259" key="3">
    <source>
        <dbReference type="Pfam" id="PF00501"/>
    </source>
</evidence>
<dbReference type="InParanoid" id="A0A0D2JEV2"/>
<feature type="domain" description="AMP-dependent synthetase/ligase" evidence="3">
    <location>
        <begin position="8"/>
        <end position="370"/>
    </location>
</feature>
<accession>A0A0D2JEV2</accession>
<dbReference type="Pfam" id="PF13193">
    <property type="entry name" value="AMP-binding_C"/>
    <property type="match status" value="1"/>
</dbReference>
<dbReference type="CDD" id="cd17631">
    <property type="entry name" value="FACL_FadD13-like"/>
    <property type="match status" value="1"/>
</dbReference>
<feature type="domain" description="AMP-binding enzyme C-terminal" evidence="4">
    <location>
        <begin position="420"/>
        <end position="495"/>
    </location>
</feature>
<dbReference type="EMBL" id="AZAC01000011">
    <property type="protein sequence ID" value="KIX14196.1"/>
    <property type="molecule type" value="Genomic_DNA"/>
</dbReference>
<sequence>MNAALLLANQAAKSPSATALIQDQQRISYQQLEKRTGHLAGALLAAGLNPGDRVALLFHNCPALVEVYFAAIRVGLVATPVNFRLVGREMAHILNDSGAKALFMGAEFAETIATIEEDLEEHPLFVTQGKQHHLDSLDYDDFVEKGSYSPFSEDIKEDQPCQLMYTSGTTGRPKGAVISHRNIIWNLFNTIHGREDKEGQISIIVGPLYHTAALNNHLTIQLALGGVSILVKKFEPGQMLKIIEKEKATVISGSPAMYNLLLQHPKAAQADTRSIEKCTSGADKLPLATKKRLMEFLPGIHGIYDVYGCTEASPCITILKAKDSLIKDVSVGTALPFLQAVVADEDSNPLPPGEVGELICRGPNVMAGYHNQPRATEEALRQGWLHTGDLARMDQDGFFYIVDRKKDMIVSGGENIYPREVEEVLFAHPDVADVAVVGIPDEMWGESVKAFLVLRNGKELSSEEVIEYCKRHLASYKKPKLVQFIKDMPRNASGKTLKNRLRKWGE</sequence>
<keyword evidence="2 5" id="KW-0436">Ligase</keyword>
<proteinExistence type="inferred from homology"/>
<reference evidence="5 6" key="1">
    <citation type="submission" date="2013-11" db="EMBL/GenBank/DDBJ databases">
        <title>Metagenomic analysis of a methanogenic consortium involved in long chain n-alkane degradation.</title>
        <authorList>
            <person name="Davidova I.A."/>
            <person name="Callaghan A.V."/>
            <person name="Wawrik B."/>
            <person name="Pruitt S."/>
            <person name="Marks C."/>
            <person name="Duncan K.E."/>
            <person name="Suflita J.M."/>
        </authorList>
    </citation>
    <scope>NUCLEOTIDE SEQUENCE [LARGE SCALE GENOMIC DNA]</scope>
    <source>
        <strain evidence="5 6">SPR</strain>
    </source>
</reference>
<dbReference type="Proteomes" id="UP000032233">
    <property type="component" value="Unassembled WGS sequence"/>
</dbReference>
<protein>
    <submittedName>
        <fullName evidence="5">O-succinylbenzoate-CoA ligase</fullName>
    </submittedName>
</protein>
<evidence type="ECO:0000256" key="1">
    <source>
        <dbReference type="ARBA" id="ARBA00006432"/>
    </source>
</evidence>
<dbReference type="FunFam" id="3.30.300.30:FF:000008">
    <property type="entry name" value="2,3-dihydroxybenzoate-AMP ligase"/>
    <property type="match status" value="1"/>
</dbReference>
<dbReference type="GO" id="GO:0016877">
    <property type="term" value="F:ligase activity, forming carbon-sulfur bonds"/>
    <property type="evidence" value="ECO:0007669"/>
    <property type="project" value="UniProtKB-ARBA"/>
</dbReference>
<dbReference type="RefSeq" id="WP_052515012.1">
    <property type="nucleotide sequence ID" value="NZ_AZAC01000011.1"/>
</dbReference>
<dbReference type="PROSITE" id="PS00455">
    <property type="entry name" value="AMP_BINDING"/>
    <property type="match status" value="1"/>
</dbReference>
<dbReference type="InterPro" id="IPR025110">
    <property type="entry name" value="AMP-bd_C"/>
</dbReference>
<dbReference type="Pfam" id="PF00501">
    <property type="entry name" value="AMP-binding"/>
    <property type="match status" value="1"/>
</dbReference>
<comment type="similarity">
    <text evidence="1">Belongs to the ATP-dependent AMP-binding enzyme family.</text>
</comment>
<evidence type="ECO:0000313" key="5">
    <source>
        <dbReference type="EMBL" id="KIX14196.1"/>
    </source>
</evidence>
<dbReference type="Gene3D" id="3.30.300.30">
    <property type="match status" value="1"/>
</dbReference>
<keyword evidence="6" id="KW-1185">Reference proteome</keyword>
<name>A0A0D2JEV2_9BACT</name>
<dbReference type="PANTHER" id="PTHR43767">
    <property type="entry name" value="LONG-CHAIN-FATTY-ACID--COA LIGASE"/>
    <property type="match status" value="1"/>
</dbReference>
<gene>
    <name evidence="5" type="ORF">X474_09320</name>
</gene>
<dbReference type="AlphaFoldDB" id="A0A0D2JEV2"/>
<dbReference type="NCBIfam" id="NF004837">
    <property type="entry name" value="PRK06187.1"/>
    <property type="match status" value="1"/>
</dbReference>
<evidence type="ECO:0000256" key="2">
    <source>
        <dbReference type="ARBA" id="ARBA00022598"/>
    </source>
</evidence>
<evidence type="ECO:0000313" key="6">
    <source>
        <dbReference type="Proteomes" id="UP000032233"/>
    </source>
</evidence>
<dbReference type="SUPFAM" id="SSF56801">
    <property type="entry name" value="Acetyl-CoA synthetase-like"/>
    <property type="match status" value="1"/>
</dbReference>
<dbReference type="PATRIC" id="fig|1429043.3.peg.1972"/>
<dbReference type="PANTHER" id="PTHR43767:SF7">
    <property type="entry name" value="MEDIUM_LONG-CHAIN-FATTY-ACID--COA LIGASE FADD8"/>
    <property type="match status" value="1"/>
</dbReference>
<dbReference type="Gene3D" id="3.40.50.12780">
    <property type="entry name" value="N-terminal domain of ligase-like"/>
    <property type="match status" value="1"/>
</dbReference>
<evidence type="ECO:0000259" key="4">
    <source>
        <dbReference type="Pfam" id="PF13193"/>
    </source>
</evidence>
<dbReference type="InterPro" id="IPR000873">
    <property type="entry name" value="AMP-dep_synth/lig_dom"/>
</dbReference>
<dbReference type="InterPro" id="IPR045851">
    <property type="entry name" value="AMP-bd_C_sf"/>
</dbReference>
<organism evidence="5 6">
    <name type="scientific">Dethiosulfatarculus sandiegensis</name>
    <dbReference type="NCBI Taxonomy" id="1429043"/>
    <lineage>
        <taxon>Bacteria</taxon>
        <taxon>Pseudomonadati</taxon>
        <taxon>Thermodesulfobacteriota</taxon>
        <taxon>Desulfarculia</taxon>
        <taxon>Desulfarculales</taxon>
        <taxon>Desulfarculaceae</taxon>
        <taxon>Dethiosulfatarculus</taxon>
    </lineage>
</organism>